<sequence>MENNLLEGLLDLEEVFYREGYDLGAADGAQAGYTEGSVFAVEKGFEKFLEIGRLYGKALVWSQRQAERDPSNTRDPSQMSQLPSEKDEDFLEPSVCREMSSVPPSSRLAKNVDTLLELVDPASLPMQNIEEAVIDVDERLKGALIKAKLIQRALGERDDAGDIHPDAKDFPQQKSSGDGTGSIEDISSLKLLLVHLSGHGVVAVPESCIIWAHSRPDWSDVPHCRGMRSFSSMHQSLCKCVAVSLLQGFIEQGWFLGLIRYHFFRNVSTMDDVSTFGDTTVANGTLLKGVSSANFLVYDKERGLEILGAEPSYKFMFAVSEAVHEAPVYVASQNKLYLSQLAPPPGYLPQLVVDLNEDPPTLSEYLSDPPVYAPNGGTFHDGKIIWGASGGNRSIGGSEQRISLRTLDPETNKSVTLLNNYFGFYFNTIDDLAVHPKTGDIWFTDPQYSWFNALTDTPPQLPSASYRYNASSGAVFVVDDSIGQPNGIAFSPEGSVVYITDTAAVSAPVDPQYGHPGSLFNATQRRTVYAFDVSEDGTSAYNKRPIYMASGFVPDGLKVAANGYIVAGVGRGVDVLDPSGQLLLTIQTNYTVQNFAWTGPELKTLWLMGNGGISKVEWQLGGQELR</sequence>
<dbReference type="InterPro" id="IPR013658">
    <property type="entry name" value="SGL"/>
</dbReference>
<dbReference type="EMBL" id="JNOM01000230">
    <property type="protein sequence ID" value="KNG84061.1"/>
    <property type="molecule type" value="Genomic_DNA"/>
</dbReference>
<dbReference type="SUPFAM" id="SSF63829">
    <property type="entry name" value="Calcium-dependent phosphotriesterase"/>
    <property type="match status" value="1"/>
</dbReference>
<gene>
    <name evidence="4" type="ORF">ANOM_006935</name>
</gene>
<reference evidence="4 5" key="1">
    <citation type="submission" date="2014-06" db="EMBL/GenBank/DDBJ databases">
        <title>The Genome of the Aflatoxigenic Filamentous Fungus Aspergillus nomius.</title>
        <authorList>
            <person name="Moore M.G."/>
            <person name="Shannon B.M."/>
            <person name="Brian M.M."/>
        </authorList>
    </citation>
    <scope>NUCLEOTIDE SEQUENCE [LARGE SCALE GENOMIC DNA]</scope>
    <source>
        <strain evidence="4 5">NRRL 13137</strain>
    </source>
</reference>
<feature type="domain" description="SMP-30/Gluconolactonase/LRE-like region" evidence="2">
    <location>
        <begin position="414"/>
        <end position="504"/>
    </location>
</feature>
<dbReference type="RefSeq" id="XP_015404984.1">
    <property type="nucleotide sequence ID" value="XM_015552191.1"/>
</dbReference>
<feature type="compositionally biased region" description="Polar residues" evidence="1">
    <location>
        <begin position="73"/>
        <end position="83"/>
    </location>
</feature>
<protein>
    <recommendedName>
        <fullName evidence="6">SMP-30/Gluconolactonase/LRE-like region domain-containing protein</fullName>
    </recommendedName>
</protein>
<dbReference type="AlphaFoldDB" id="A0A0L1IWX9"/>
<feature type="region of interest" description="Disordered" evidence="1">
    <location>
        <begin position="160"/>
        <end position="179"/>
    </location>
</feature>
<proteinExistence type="predicted"/>
<evidence type="ECO:0000313" key="5">
    <source>
        <dbReference type="Proteomes" id="UP000037505"/>
    </source>
</evidence>
<keyword evidence="5" id="KW-1185">Reference proteome</keyword>
<evidence type="ECO:0000256" key="1">
    <source>
        <dbReference type="SAM" id="MobiDB-lite"/>
    </source>
</evidence>
<evidence type="ECO:0000313" key="4">
    <source>
        <dbReference type="EMBL" id="KNG84061.1"/>
    </source>
</evidence>
<dbReference type="Pfam" id="PF08450">
    <property type="entry name" value="SGL"/>
    <property type="match status" value="2"/>
</dbReference>
<dbReference type="Proteomes" id="UP000037505">
    <property type="component" value="Unassembled WGS sequence"/>
</dbReference>
<dbReference type="InterPro" id="IPR011042">
    <property type="entry name" value="6-blade_b-propeller_TolB-like"/>
</dbReference>
<dbReference type="InterPro" id="IPR052988">
    <property type="entry name" value="Oryzine_lactonohydrolase"/>
</dbReference>
<dbReference type="GeneID" id="26808739"/>
<evidence type="ECO:0008006" key="6">
    <source>
        <dbReference type="Google" id="ProtNLM"/>
    </source>
</evidence>
<dbReference type="Pfam" id="PF09811">
    <property type="entry name" value="Yae1_N"/>
    <property type="match status" value="1"/>
</dbReference>
<dbReference type="PANTHER" id="PTHR47064:SF2">
    <property type="entry name" value="SMP-30_GLUCONOLACTONASE_LRE-LIKE REGION DOMAIN-CONTAINING PROTEIN-RELATED"/>
    <property type="match status" value="1"/>
</dbReference>
<evidence type="ECO:0000259" key="2">
    <source>
        <dbReference type="Pfam" id="PF08450"/>
    </source>
</evidence>
<accession>A0A0L1IWX9</accession>
<dbReference type="PANTHER" id="PTHR47064">
    <property type="entry name" value="PUTATIVE (AFU_ORTHOLOGUE AFUA_1G08990)-RELATED"/>
    <property type="match status" value="1"/>
</dbReference>
<dbReference type="InterPro" id="IPR019191">
    <property type="entry name" value="Essential_protein_Yae1_N"/>
</dbReference>
<name>A0A0L1IWX9_ASPN3</name>
<feature type="region of interest" description="Disordered" evidence="1">
    <location>
        <begin position="65"/>
        <end position="90"/>
    </location>
</feature>
<evidence type="ECO:0000259" key="3">
    <source>
        <dbReference type="Pfam" id="PF09811"/>
    </source>
</evidence>
<dbReference type="OrthoDB" id="423498at2759"/>
<dbReference type="STRING" id="1509407.A0A0L1IWX9"/>
<organism evidence="4 5">
    <name type="scientific">Aspergillus nomiae NRRL (strain ATCC 15546 / NRRL 13137 / CBS 260.88 / M93)</name>
    <dbReference type="NCBI Taxonomy" id="1509407"/>
    <lineage>
        <taxon>Eukaryota</taxon>
        <taxon>Fungi</taxon>
        <taxon>Dikarya</taxon>
        <taxon>Ascomycota</taxon>
        <taxon>Pezizomycotina</taxon>
        <taxon>Eurotiomycetes</taxon>
        <taxon>Eurotiomycetidae</taxon>
        <taxon>Eurotiales</taxon>
        <taxon>Aspergillaceae</taxon>
        <taxon>Aspergillus</taxon>
        <taxon>Aspergillus subgen. Circumdati</taxon>
    </lineage>
</organism>
<dbReference type="Gene3D" id="2.120.10.30">
    <property type="entry name" value="TolB, C-terminal domain"/>
    <property type="match status" value="1"/>
</dbReference>
<comment type="caution">
    <text evidence="4">The sequence shown here is derived from an EMBL/GenBank/DDBJ whole genome shotgun (WGS) entry which is preliminary data.</text>
</comment>
<feature type="domain" description="Essential protein Yae1 N-terminal" evidence="3">
    <location>
        <begin position="20"/>
        <end position="58"/>
    </location>
</feature>
<feature type="domain" description="SMP-30/Gluconolactonase/LRE-like region" evidence="2">
    <location>
        <begin position="521"/>
        <end position="607"/>
    </location>
</feature>
<feature type="compositionally biased region" description="Basic and acidic residues" evidence="1">
    <location>
        <begin position="160"/>
        <end position="171"/>
    </location>
</feature>